<dbReference type="AlphaFoldDB" id="M2N9A2"/>
<name>M2N9A2_BAUPA</name>
<dbReference type="EMBL" id="KB445556">
    <property type="protein sequence ID" value="EMC95679.1"/>
    <property type="molecule type" value="Genomic_DNA"/>
</dbReference>
<dbReference type="RefSeq" id="XP_007677098.1">
    <property type="nucleotide sequence ID" value="XM_007678908.1"/>
</dbReference>
<sequence>MALIRATALPTPLPQSERGNDSIIGNLSDTTIQYLQAVKILSSFLGGLSQVSPWILTSSTNVAKTQAARTTTAGKPQTCTPSSFFSRVATPLQPPLIRPPAAHAYQIQALTSLFLTQVQNAFQQRILLCGLTCAITFNG</sequence>
<reference evidence="1 2" key="1">
    <citation type="journal article" date="2012" name="PLoS Pathog.">
        <title>Diverse lifestyles and strategies of plant pathogenesis encoded in the genomes of eighteen Dothideomycetes fungi.</title>
        <authorList>
            <person name="Ohm R.A."/>
            <person name="Feau N."/>
            <person name="Henrissat B."/>
            <person name="Schoch C.L."/>
            <person name="Horwitz B.A."/>
            <person name="Barry K.W."/>
            <person name="Condon B.J."/>
            <person name="Copeland A.C."/>
            <person name="Dhillon B."/>
            <person name="Glaser F."/>
            <person name="Hesse C.N."/>
            <person name="Kosti I."/>
            <person name="LaButti K."/>
            <person name="Lindquist E.A."/>
            <person name="Lucas S."/>
            <person name="Salamov A.A."/>
            <person name="Bradshaw R.E."/>
            <person name="Ciuffetti L."/>
            <person name="Hamelin R.C."/>
            <person name="Kema G.H.J."/>
            <person name="Lawrence C."/>
            <person name="Scott J.A."/>
            <person name="Spatafora J.W."/>
            <person name="Turgeon B.G."/>
            <person name="de Wit P.J.G.M."/>
            <person name="Zhong S."/>
            <person name="Goodwin S.B."/>
            <person name="Grigoriev I.V."/>
        </authorList>
    </citation>
    <scope>NUCLEOTIDE SEQUENCE [LARGE SCALE GENOMIC DNA]</scope>
    <source>
        <strain evidence="1 2">UAMH 10762</strain>
    </source>
</reference>
<accession>M2N9A2</accession>
<dbReference type="HOGENOM" id="CLU_1844723_0_0_1"/>
<dbReference type="KEGG" id="bcom:BAUCODRAFT_148564"/>
<dbReference type="GeneID" id="19108866"/>
<evidence type="ECO:0000313" key="2">
    <source>
        <dbReference type="Proteomes" id="UP000011761"/>
    </source>
</evidence>
<evidence type="ECO:0000313" key="1">
    <source>
        <dbReference type="EMBL" id="EMC95679.1"/>
    </source>
</evidence>
<proteinExistence type="predicted"/>
<keyword evidence="2" id="KW-1185">Reference proteome</keyword>
<organism evidence="1 2">
    <name type="scientific">Baudoinia panamericana (strain UAMH 10762)</name>
    <name type="common">Angels' share fungus</name>
    <name type="synonym">Baudoinia compniacensis (strain UAMH 10762)</name>
    <dbReference type="NCBI Taxonomy" id="717646"/>
    <lineage>
        <taxon>Eukaryota</taxon>
        <taxon>Fungi</taxon>
        <taxon>Dikarya</taxon>
        <taxon>Ascomycota</taxon>
        <taxon>Pezizomycotina</taxon>
        <taxon>Dothideomycetes</taxon>
        <taxon>Dothideomycetidae</taxon>
        <taxon>Mycosphaerellales</taxon>
        <taxon>Teratosphaeriaceae</taxon>
        <taxon>Baudoinia</taxon>
    </lineage>
</organism>
<gene>
    <name evidence="1" type="ORF">BAUCODRAFT_148564</name>
</gene>
<protein>
    <submittedName>
        <fullName evidence="1">Uncharacterized protein</fullName>
    </submittedName>
</protein>
<dbReference type="Proteomes" id="UP000011761">
    <property type="component" value="Unassembled WGS sequence"/>
</dbReference>